<name>A0A8H4TE51_9HYPO</name>
<sequence length="497" mass="55399">MDTRQRDGYRVNKNRSGSSKERPGGTVCKSHITQQNESQSTTGDGTPHDQSSSTNVPDTSGTQDEISEGDTSQIALHSRLVQTYGLLRILPKVEISTKSDLLVLNPDENGPQTDICARVPGRPGCWVARTSCHRSHNELWDLMANDSGHGLDSISRYFITGTSKTYEFDEKARQLVPSREVSVSIIVSPIQRDRLLEFGEIPPVPTEADVREMLGEEVLVEVTPPAPARRQSAQHQADGSEARHPQCLGGSAFLVTWYFLESGNPCERGPRGSEYQTSSRQSTGDRRMILGGEKDFEMHQAHLPTQAHVFQQGQHSQKTVPSPTPPSFRHHIWNLGRWNSSTPCWIVTAHLEESGWLQVFIRPASAGDQLPPVALLTRNQLRRGVTFAITPTNAVDTMLALQQLIFPNQRVRVREVSTPSSDVRTVVWVASSLVPAEQALPSITEGLPSIAEGQENDQENDQEIVQEIVQEIHQENEQENEQEDEQEDEQGYLEPRF</sequence>
<feature type="region of interest" description="Disordered" evidence="1">
    <location>
        <begin position="223"/>
        <end position="244"/>
    </location>
</feature>
<comment type="caution">
    <text evidence="2">The sequence shown here is derived from an EMBL/GenBank/DDBJ whole genome shotgun (WGS) entry which is preliminary data.</text>
</comment>
<proteinExistence type="predicted"/>
<evidence type="ECO:0000313" key="3">
    <source>
        <dbReference type="Proteomes" id="UP000604273"/>
    </source>
</evidence>
<feature type="compositionally biased region" description="Acidic residues" evidence="1">
    <location>
        <begin position="477"/>
        <end position="491"/>
    </location>
</feature>
<dbReference type="AlphaFoldDB" id="A0A8H4TE51"/>
<protein>
    <submittedName>
        <fullName evidence="2">Uncharacterized protein</fullName>
    </submittedName>
</protein>
<reference evidence="2" key="2">
    <citation type="submission" date="2020-05" db="EMBL/GenBank/DDBJ databases">
        <authorList>
            <person name="Kim H.-S."/>
            <person name="Proctor R.H."/>
            <person name="Brown D.W."/>
        </authorList>
    </citation>
    <scope>NUCLEOTIDE SEQUENCE</scope>
    <source>
        <strain evidence="2">NRRL 45417</strain>
    </source>
</reference>
<reference evidence="2" key="1">
    <citation type="journal article" date="2020" name="BMC Genomics">
        <title>Correction to: Identification and distribution of gene clusters required for synthesis of sphingolipid metabolism inhibitors in diverse species of the filamentous fungus Fusarium.</title>
        <authorList>
            <person name="Kim H.S."/>
            <person name="Lohmar J.M."/>
            <person name="Busman M."/>
            <person name="Brown D.W."/>
            <person name="Naumann T.A."/>
            <person name="Divon H.H."/>
            <person name="Lysoe E."/>
            <person name="Uhlig S."/>
            <person name="Proctor R.H."/>
        </authorList>
    </citation>
    <scope>NUCLEOTIDE SEQUENCE</scope>
    <source>
        <strain evidence="2">NRRL 45417</strain>
    </source>
</reference>
<gene>
    <name evidence="2" type="ORF">FGADI_3927</name>
</gene>
<dbReference type="OrthoDB" id="5100704at2759"/>
<accession>A0A8H4TE51</accession>
<organism evidence="2 3">
    <name type="scientific">Fusarium gaditjirri</name>
    <dbReference type="NCBI Taxonomy" id="282569"/>
    <lineage>
        <taxon>Eukaryota</taxon>
        <taxon>Fungi</taxon>
        <taxon>Dikarya</taxon>
        <taxon>Ascomycota</taxon>
        <taxon>Pezizomycotina</taxon>
        <taxon>Sordariomycetes</taxon>
        <taxon>Hypocreomycetidae</taxon>
        <taxon>Hypocreales</taxon>
        <taxon>Nectriaceae</taxon>
        <taxon>Fusarium</taxon>
        <taxon>Fusarium nisikadoi species complex</taxon>
    </lineage>
</organism>
<feature type="compositionally biased region" description="Basic and acidic residues" evidence="1">
    <location>
        <begin position="1"/>
        <end position="10"/>
    </location>
</feature>
<feature type="compositionally biased region" description="Acidic residues" evidence="1">
    <location>
        <begin position="454"/>
        <end position="464"/>
    </location>
</feature>
<evidence type="ECO:0000313" key="2">
    <source>
        <dbReference type="EMBL" id="KAF4956350.1"/>
    </source>
</evidence>
<keyword evidence="3" id="KW-1185">Reference proteome</keyword>
<feature type="compositionally biased region" description="Polar residues" evidence="1">
    <location>
        <begin position="31"/>
        <end position="71"/>
    </location>
</feature>
<evidence type="ECO:0000256" key="1">
    <source>
        <dbReference type="SAM" id="MobiDB-lite"/>
    </source>
</evidence>
<feature type="region of interest" description="Disordered" evidence="1">
    <location>
        <begin position="452"/>
        <end position="497"/>
    </location>
</feature>
<dbReference type="Proteomes" id="UP000604273">
    <property type="component" value="Unassembled WGS sequence"/>
</dbReference>
<dbReference type="EMBL" id="JABFAI010000087">
    <property type="protein sequence ID" value="KAF4956350.1"/>
    <property type="molecule type" value="Genomic_DNA"/>
</dbReference>
<feature type="region of interest" description="Disordered" evidence="1">
    <location>
        <begin position="266"/>
        <end position="285"/>
    </location>
</feature>
<feature type="region of interest" description="Disordered" evidence="1">
    <location>
        <begin position="1"/>
        <end position="71"/>
    </location>
</feature>